<keyword evidence="3" id="KW-1133">Transmembrane helix</keyword>
<keyword evidence="3" id="KW-0812">Transmembrane</keyword>
<keyword evidence="3" id="KW-0472">Membrane</keyword>
<feature type="region of interest" description="Disordered" evidence="2">
    <location>
        <begin position="73"/>
        <end position="99"/>
    </location>
</feature>
<dbReference type="Gene3D" id="3.40.50.300">
    <property type="entry name" value="P-loop containing nucleotide triphosphate hydrolases"/>
    <property type="match status" value="1"/>
</dbReference>
<sequence>MNGSQEAEMERSKQRKEDELEIEEYTEEEKMEMADATSGFSNSGSRIGGSKDVSFEIMAAAMYQRMMRHFGVKNGKKSEKSKSGPKSTNSAAVSSRARRKSDGTGMKSLVYFLIGIVIVSYLIYKMISMQGEESAGESNGNMSSSDKERAKILSFKEGSMFNEVTYFGKTDMMVKVVSHMTRMVNMMRTLNLKDLERSIETTQRNFLFHGPPGTGKTHFMKKLVYLVDLNMKMLQMKDQIGSERFKQMEFNEKMIKAKEMKSLVRIVFVTPSILNDKYVGETEKNIRVMFNAAKNANYWVNIVFIDEIDAFFSKRNDNSQEYSIKAQTEFLNQIGGACDDLRGNVFLFGATNHFDKLDPAFKRRFSTIYEFSPPNDDERLEILEQYLCDNTQGITDRYTDLVKLTNGMPQSKIVDILKKVSFSNDGKINEVKWDDLRKEFEDADPNKKGSDGSKIDVNKSIRDYYFLEPRFEEPKKDHKENQPTKKSIHKIRNRSC</sequence>
<dbReference type="CDD" id="cd19481">
    <property type="entry name" value="RecA-like_protease"/>
    <property type="match status" value="1"/>
</dbReference>
<gene>
    <name evidence="5" type="ORF">M896_120720</name>
</gene>
<keyword evidence="1" id="KW-0067">ATP-binding</keyword>
<comment type="caution">
    <text evidence="5">The sequence shown here is derived from an EMBL/GenBank/DDBJ whole genome shotgun (WGS) entry which is preliminary data.</text>
</comment>
<dbReference type="OrthoDB" id="39734at2759"/>
<comment type="similarity">
    <text evidence="1">Belongs to the AAA ATPase family.</text>
</comment>
<dbReference type="VEuPathDB" id="MicrosporidiaDB:M896_120720"/>
<dbReference type="GeneID" id="26262589"/>
<evidence type="ECO:0000256" key="3">
    <source>
        <dbReference type="SAM" id="Phobius"/>
    </source>
</evidence>
<dbReference type="InterPro" id="IPR050304">
    <property type="entry name" value="MT-severing_AAA_ATPase"/>
</dbReference>
<dbReference type="Proteomes" id="UP000031056">
    <property type="component" value="Unassembled WGS sequence"/>
</dbReference>
<dbReference type="HOGENOM" id="CLU_048761_0_0_1"/>
<dbReference type="InterPro" id="IPR003960">
    <property type="entry name" value="ATPase_AAA_CS"/>
</dbReference>
<feature type="transmembrane region" description="Helical" evidence="3">
    <location>
        <begin position="108"/>
        <end position="124"/>
    </location>
</feature>
<dbReference type="InterPro" id="IPR003959">
    <property type="entry name" value="ATPase_AAA_core"/>
</dbReference>
<dbReference type="PROSITE" id="PS00674">
    <property type="entry name" value="AAA"/>
    <property type="match status" value="1"/>
</dbReference>
<dbReference type="AlphaFoldDB" id="A0A0B2UII1"/>
<dbReference type="SUPFAM" id="SSF52540">
    <property type="entry name" value="P-loop containing nucleoside triphosphate hydrolases"/>
    <property type="match status" value="1"/>
</dbReference>
<evidence type="ECO:0000256" key="2">
    <source>
        <dbReference type="SAM" id="MobiDB-lite"/>
    </source>
</evidence>
<dbReference type="InterPro" id="IPR003593">
    <property type="entry name" value="AAA+_ATPase"/>
</dbReference>
<dbReference type="InterPro" id="IPR027417">
    <property type="entry name" value="P-loop_NTPase"/>
</dbReference>
<dbReference type="GO" id="GO:0005524">
    <property type="term" value="F:ATP binding"/>
    <property type="evidence" value="ECO:0007669"/>
    <property type="project" value="UniProtKB-KW"/>
</dbReference>
<dbReference type="Pfam" id="PF00004">
    <property type="entry name" value="AAA"/>
    <property type="match status" value="1"/>
</dbReference>
<name>A0A0B2UII1_9MICR</name>
<evidence type="ECO:0000313" key="5">
    <source>
        <dbReference type="EMBL" id="KHN68852.1"/>
    </source>
</evidence>
<proteinExistence type="inferred from homology"/>
<feature type="compositionally biased region" description="Basic residues" evidence="2">
    <location>
        <begin position="486"/>
        <end position="496"/>
    </location>
</feature>
<evidence type="ECO:0000313" key="6">
    <source>
        <dbReference type="Proteomes" id="UP000031056"/>
    </source>
</evidence>
<dbReference type="GO" id="GO:0016887">
    <property type="term" value="F:ATP hydrolysis activity"/>
    <property type="evidence" value="ECO:0007669"/>
    <property type="project" value="InterPro"/>
</dbReference>
<feature type="compositionally biased region" description="Acidic residues" evidence="2">
    <location>
        <begin position="19"/>
        <end position="30"/>
    </location>
</feature>
<keyword evidence="6" id="KW-1185">Reference proteome</keyword>
<feature type="region of interest" description="Disordered" evidence="2">
    <location>
        <begin position="472"/>
        <end position="496"/>
    </location>
</feature>
<feature type="region of interest" description="Disordered" evidence="2">
    <location>
        <begin position="1"/>
        <end position="46"/>
    </location>
</feature>
<dbReference type="EMBL" id="JOKQ01000012">
    <property type="protein sequence ID" value="KHN68852.1"/>
    <property type="molecule type" value="Genomic_DNA"/>
</dbReference>
<dbReference type="SMART" id="SM00382">
    <property type="entry name" value="AAA"/>
    <property type="match status" value="1"/>
</dbReference>
<dbReference type="PANTHER" id="PTHR23074">
    <property type="entry name" value="AAA DOMAIN-CONTAINING"/>
    <property type="match status" value="1"/>
</dbReference>
<feature type="compositionally biased region" description="Basic and acidic residues" evidence="2">
    <location>
        <begin position="472"/>
        <end position="483"/>
    </location>
</feature>
<evidence type="ECO:0000259" key="4">
    <source>
        <dbReference type="SMART" id="SM00382"/>
    </source>
</evidence>
<feature type="compositionally biased region" description="Basic and acidic residues" evidence="2">
    <location>
        <begin position="8"/>
        <end position="18"/>
    </location>
</feature>
<dbReference type="RefSeq" id="XP_014562894.1">
    <property type="nucleotide sequence ID" value="XM_014707408.1"/>
</dbReference>
<feature type="domain" description="AAA+ ATPase" evidence="4">
    <location>
        <begin position="202"/>
        <end position="375"/>
    </location>
</feature>
<protein>
    <submittedName>
        <fullName evidence="5">AAA family ATPase</fullName>
    </submittedName>
</protein>
<organism evidence="5 6">
    <name type="scientific">Ordospora colligata OC4</name>
    <dbReference type="NCBI Taxonomy" id="1354746"/>
    <lineage>
        <taxon>Eukaryota</taxon>
        <taxon>Fungi</taxon>
        <taxon>Fungi incertae sedis</taxon>
        <taxon>Microsporidia</taxon>
        <taxon>Ordosporidae</taxon>
        <taxon>Ordospora</taxon>
    </lineage>
</organism>
<dbReference type="STRING" id="1354746.A0A0B2UII1"/>
<dbReference type="PANTHER" id="PTHR23074:SF83">
    <property type="entry name" value="VACUOLAR PROTEIN SORTING-ASSOCIATED PROTEIN 4A"/>
    <property type="match status" value="1"/>
</dbReference>
<keyword evidence="1" id="KW-0547">Nucleotide-binding</keyword>
<accession>A0A0B2UII1</accession>
<reference evidence="5 6" key="1">
    <citation type="journal article" date="2014" name="MBio">
        <title>The Ordospora colligata genome; evolution of extreme reduction in microsporidia and host-to-parasite horizontal gene transfer.</title>
        <authorList>
            <person name="Pombert J.-F."/>
            <person name="Haag K.L."/>
            <person name="Beidas S."/>
            <person name="Ebert D."/>
            <person name="Keeling P.J."/>
        </authorList>
    </citation>
    <scope>NUCLEOTIDE SEQUENCE [LARGE SCALE GENOMIC DNA]</scope>
    <source>
        <strain evidence="5 6">OC4</strain>
    </source>
</reference>
<evidence type="ECO:0000256" key="1">
    <source>
        <dbReference type="RuleBase" id="RU003651"/>
    </source>
</evidence>
<feature type="compositionally biased region" description="Low complexity" evidence="2">
    <location>
        <begin position="84"/>
        <end position="95"/>
    </location>
</feature>
<dbReference type="InParanoid" id="A0A0B2UII1"/>